<evidence type="ECO:0000313" key="2">
    <source>
        <dbReference type="EMBL" id="DAD85034.1"/>
    </source>
</evidence>
<dbReference type="EMBL" id="BK014971">
    <property type="protein sequence ID" value="DAD85034.1"/>
    <property type="molecule type" value="Genomic_DNA"/>
</dbReference>
<reference evidence="2" key="1">
    <citation type="journal article" date="2021" name="Proc. Natl. Acad. Sci. U.S.A.">
        <title>A Catalog of Tens of Thousands of Viruses from Human Metagenomes Reveals Hidden Associations with Chronic Diseases.</title>
        <authorList>
            <person name="Tisza M.J."/>
            <person name="Buck C.B."/>
        </authorList>
    </citation>
    <scope>NUCLEOTIDE SEQUENCE</scope>
    <source>
        <strain evidence="2">CtV3c15</strain>
    </source>
</reference>
<accession>A0A8S5MS84</accession>
<feature type="compositionally biased region" description="Basic and acidic residues" evidence="1">
    <location>
        <begin position="85"/>
        <end position="100"/>
    </location>
</feature>
<sequence>MAIKSREDLLKSLNTLIGDNSTDENLAILEDVTDTLKDYESKTADQTDWKTKYEQNDADWRKKYRERFTSGEEIKKEQEEDVEEDSKPRTFDTLFKEREG</sequence>
<proteinExistence type="predicted"/>
<organism evidence="2">
    <name type="scientific">Podoviridae sp. ctV3c15</name>
    <dbReference type="NCBI Taxonomy" id="2826559"/>
    <lineage>
        <taxon>Viruses</taxon>
        <taxon>Duplodnaviria</taxon>
        <taxon>Heunggongvirae</taxon>
        <taxon>Uroviricota</taxon>
        <taxon>Caudoviricetes</taxon>
    </lineage>
</organism>
<feature type="region of interest" description="Disordered" evidence="1">
    <location>
        <begin position="73"/>
        <end position="100"/>
    </location>
</feature>
<name>A0A8S5MS84_9CAUD</name>
<protein>
    <submittedName>
        <fullName evidence="2">Uncharacterized protein</fullName>
    </submittedName>
</protein>
<evidence type="ECO:0000256" key="1">
    <source>
        <dbReference type="SAM" id="MobiDB-lite"/>
    </source>
</evidence>